<keyword evidence="7 9" id="KW-0472">Membrane</keyword>
<name>A0A6J5A2M3_9BURK</name>
<dbReference type="Pfam" id="PF02397">
    <property type="entry name" value="Bac_transf"/>
    <property type="match status" value="1"/>
</dbReference>
<accession>A0A6J5A2M3</accession>
<comment type="similarity">
    <text evidence="2">Belongs to the bacterial sugar transferase family.</text>
</comment>
<evidence type="ECO:0000313" key="12">
    <source>
        <dbReference type="Proteomes" id="UP000494255"/>
    </source>
</evidence>
<evidence type="ECO:0000256" key="2">
    <source>
        <dbReference type="ARBA" id="ARBA00006464"/>
    </source>
</evidence>
<dbReference type="PANTHER" id="PTHR30576">
    <property type="entry name" value="COLANIC BIOSYNTHESIS UDP-GLUCOSE LIPID CARRIER TRANSFERASE"/>
    <property type="match status" value="1"/>
</dbReference>
<evidence type="ECO:0000256" key="7">
    <source>
        <dbReference type="ARBA" id="ARBA00023136"/>
    </source>
</evidence>
<dbReference type="EC" id="2.7.8.36" evidence="11"/>
<comment type="subcellular location">
    <subcellularLocation>
        <location evidence="1">Cell membrane</location>
    </subcellularLocation>
</comment>
<keyword evidence="12" id="KW-1185">Reference proteome</keyword>
<organism evidence="11 12">
    <name type="scientific">Paraburkholderia sediminicola</name>
    <dbReference type="NCBI Taxonomy" id="458836"/>
    <lineage>
        <taxon>Bacteria</taxon>
        <taxon>Pseudomonadati</taxon>
        <taxon>Pseudomonadota</taxon>
        <taxon>Betaproteobacteria</taxon>
        <taxon>Burkholderiales</taxon>
        <taxon>Burkholderiaceae</taxon>
        <taxon>Paraburkholderia</taxon>
    </lineage>
</organism>
<evidence type="ECO:0000256" key="8">
    <source>
        <dbReference type="SAM" id="MobiDB-lite"/>
    </source>
</evidence>
<evidence type="ECO:0000256" key="4">
    <source>
        <dbReference type="ARBA" id="ARBA00022679"/>
    </source>
</evidence>
<protein>
    <submittedName>
        <fullName evidence="11">Undecaprenyl phosphate N,N'-diacetylbacillosamine 1-phosphate transferase</fullName>
        <ecNumber evidence="11">2.7.8.36</ecNumber>
    </submittedName>
</protein>
<evidence type="ECO:0000256" key="6">
    <source>
        <dbReference type="ARBA" id="ARBA00022989"/>
    </source>
</evidence>
<evidence type="ECO:0000256" key="5">
    <source>
        <dbReference type="ARBA" id="ARBA00022692"/>
    </source>
</evidence>
<keyword evidence="6 9" id="KW-1133">Transmembrane helix</keyword>
<feature type="region of interest" description="Disordered" evidence="8">
    <location>
        <begin position="1"/>
        <end position="31"/>
    </location>
</feature>
<dbReference type="GO" id="GO:0005886">
    <property type="term" value="C:plasma membrane"/>
    <property type="evidence" value="ECO:0007669"/>
    <property type="project" value="UniProtKB-SubCell"/>
</dbReference>
<keyword evidence="4 11" id="KW-0808">Transferase</keyword>
<feature type="compositionally biased region" description="Polar residues" evidence="8">
    <location>
        <begin position="18"/>
        <end position="31"/>
    </location>
</feature>
<evidence type="ECO:0000256" key="1">
    <source>
        <dbReference type="ARBA" id="ARBA00004236"/>
    </source>
</evidence>
<dbReference type="PANTHER" id="PTHR30576:SF4">
    <property type="entry name" value="UNDECAPRENYL-PHOSPHATE GALACTOSE PHOSPHOTRANSFERASE"/>
    <property type="match status" value="1"/>
</dbReference>
<evidence type="ECO:0000256" key="3">
    <source>
        <dbReference type="ARBA" id="ARBA00022475"/>
    </source>
</evidence>
<keyword evidence="3" id="KW-1003">Cell membrane</keyword>
<proteinExistence type="inferred from homology"/>
<feature type="domain" description="Bacterial sugar transferase" evidence="10">
    <location>
        <begin position="46"/>
        <end position="236"/>
    </location>
</feature>
<dbReference type="EMBL" id="CADIKC010000001">
    <property type="protein sequence ID" value="CAB3648867.1"/>
    <property type="molecule type" value="Genomic_DNA"/>
</dbReference>
<gene>
    <name evidence="11" type="primary">pglC</name>
    <name evidence="11" type="ORF">LMG24238_00994</name>
</gene>
<dbReference type="GO" id="GO:0102334">
    <property type="term" value="F:N,N'-diacetylbacilliosaminyl-1-phosphate transferase activity"/>
    <property type="evidence" value="ECO:0007669"/>
    <property type="project" value="UniProtKB-EC"/>
</dbReference>
<dbReference type="InterPro" id="IPR003362">
    <property type="entry name" value="Bact_transf"/>
</dbReference>
<reference evidence="11 12" key="1">
    <citation type="submission" date="2020-04" db="EMBL/GenBank/DDBJ databases">
        <authorList>
            <person name="De Canck E."/>
        </authorList>
    </citation>
    <scope>NUCLEOTIDE SEQUENCE [LARGE SCALE GENOMIC DNA]</scope>
    <source>
        <strain evidence="11 12">LMG 24238</strain>
    </source>
</reference>
<sequence length="242" mass="27137">MSDSQVRTDPKLGDSRIDVSSQQAASNDTVPKNANSFSGWWGDFLKRTVDVCGASTLLVVLFPILIVIAIAVMSDRGSIVFGHPRIGRGGRTFLCLKFRSMVRNADQVLEKLLATDPQAREEWNRDFKLKNDIRITPIGRILRRTSLDELPQLWNVLRGDMSLVGPRPVVRQELARYGPDVSYYLMLKPGITGLWQISGRNNVDYPTRVSLDVCYAMNRSLALDVTILLKTVKVVLEKDGAY</sequence>
<feature type="transmembrane region" description="Helical" evidence="9">
    <location>
        <begin position="54"/>
        <end position="73"/>
    </location>
</feature>
<dbReference type="AlphaFoldDB" id="A0A6J5A2M3"/>
<dbReference type="Proteomes" id="UP000494255">
    <property type="component" value="Unassembled WGS sequence"/>
</dbReference>
<evidence type="ECO:0000259" key="10">
    <source>
        <dbReference type="Pfam" id="PF02397"/>
    </source>
</evidence>
<evidence type="ECO:0000256" key="9">
    <source>
        <dbReference type="SAM" id="Phobius"/>
    </source>
</evidence>
<feature type="compositionally biased region" description="Basic and acidic residues" evidence="8">
    <location>
        <begin position="1"/>
        <end position="17"/>
    </location>
</feature>
<keyword evidence="5 9" id="KW-0812">Transmembrane</keyword>
<evidence type="ECO:0000313" key="11">
    <source>
        <dbReference type="EMBL" id="CAB3648867.1"/>
    </source>
</evidence>